<dbReference type="Pfam" id="PF03799">
    <property type="entry name" value="FtsQ_DivIB_C"/>
    <property type="match status" value="1"/>
</dbReference>
<protein>
    <submittedName>
        <fullName evidence="11">Cell division protein FtsQ/DivIB</fullName>
    </submittedName>
</protein>
<organism evidence="11 12">
    <name type="scientific">Streptacidiphilus alkalitolerans</name>
    <dbReference type="NCBI Taxonomy" id="3342712"/>
    <lineage>
        <taxon>Bacteria</taxon>
        <taxon>Bacillati</taxon>
        <taxon>Actinomycetota</taxon>
        <taxon>Actinomycetes</taxon>
        <taxon>Kitasatosporales</taxon>
        <taxon>Streptomycetaceae</taxon>
        <taxon>Streptacidiphilus</taxon>
    </lineage>
</organism>
<sequence>MPEPKAAPPGAAPAGSVPPGTAAVGAAGAGDPEAQPPGAGARPEPKVRLRLSRRGMAVLAGLVAAVLGTVCWLVWFSSVLDVRTVAVSGTRVLTVDQVLAAADIPLHGPLERLDTGAAEARVARALPRVARVRISTSLPHTVRVRITERVAIAAVKGADGRFTQVDASGAHFATGASAPAGVPVVQLALSAAGKAGLKSFPERDLLAAAVDVAKALPAQVAGRTSSVIVHSYDDLELQLADGSRVLWGSSERDSRKAVVLTALLRQKGTTYDVSAPDDPAVRH</sequence>
<evidence type="ECO:0000256" key="9">
    <source>
        <dbReference type="SAM" id="Phobius"/>
    </source>
</evidence>
<dbReference type="Pfam" id="PF08478">
    <property type="entry name" value="POTRA_1"/>
    <property type="match status" value="1"/>
</dbReference>
<accession>A0ABV6X969</accession>
<dbReference type="GO" id="GO:0051301">
    <property type="term" value="P:cell division"/>
    <property type="evidence" value="ECO:0007669"/>
    <property type="project" value="UniProtKB-KW"/>
</dbReference>
<evidence type="ECO:0000256" key="7">
    <source>
        <dbReference type="ARBA" id="ARBA00023306"/>
    </source>
</evidence>
<evidence type="ECO:0000256" key="5">
    <source>
        <dbReference type="ARBA" id="ARBA00022989"/>
    </source>
</evidence>
<feature type="compositionally biased region" description="Low complexity" evidence="8">
    <location>
        <begin position="12"/>
        <end position="33"/>
    </location>
</feature>
<keyword evidence="4 9" id="KW-0812">Transmembrane</keyword>
<evidence type="ECO:0000313" key="11">
    <source>
        <dbReference type="EMBL" id="MFC1434786.1"/>
    </source>
</evidence>
<keyword evidence="5 9" id="KW-1133">Transmembrane helix</keyword>
<gene>
    <name evidence="11" type="ORF">ACEZDB_29500</name>
</gene>
<keyword evidence="3 11" id="KW-0132">Cell division</keyword>
<keyword evidence="2" id="KW-1003">Cell membrane</keyword>
<dbReference type="PROSITE" id="PS51779">
    <property type="entry name" value="POTRA"/>
    <property type="match status" value="1"/>
</dbReference>
<evidence type="ECO:0000256" key="8">
    <source>
        <dbReference type="SAM" id="MobiDB-lite"/>
    </source>
</evidence>
<feature type="region of interest" description="Disordered" evidence="8">
    <location>
        <begin position="1"/>
        <end position="45"/>
    </location>
</feature>
<feature type="domain" description="POTRA" evidence="10">
    <location>
        <begin position="80"/>
        <end position="149"/>
    </location>
</feature>
<keyword evidence="7" id="KW-0131">Cell cycle</keyword>
<dbReference type="PANTHER" id="PTHR37820">
    <property type="entry name" value="CELL DIVISION PROTEIN DIVIB"/>
    <property type="match status" value="1"/>
</dbReference>
<evidence type="ECO:0000256" key="3">
    <source>
        <dbReference type="ARBA" id="ARBA00022618"/>
    </source>
</evidence>
<dbReference type="EMBL" id="JBHEZY010000015">
    <property type="protein sequence ID" value="MFC1434786.1"/>
    <property type="molecule type" value="Genomic_DNA"/>
</dbReference>
<comment type="subcellular location">
    <subcellularLocation>
        <location evidence="1">Membrane</location>
    </subcellularLocation>
</comment>
<evidence type="ECO:0000256" key="6">
    <source>
        <dbReference type="ARBA" id="ARBA00023136"/>
    </source>
</evidence>
<dbReference type="PANTHER" id="PTHR37820:SF1">
    <property type="entry name" value="CELL DIVISION PROTEIN FTSQ"/>
    <property type="match status" value="1"/>
</dbReference>
<dbReference type="InterPro" id="IPR034746">
    <property type="entry name" value="POTRA"/>
</dbReference>
<dbReference type="Gene3D" id="3.10.20.310">
    <property type="entry name" value="membrane protein fhac"/>
    <property type="match status" value="1"/>
</dbReference>
<reference evidence="11 12" key="1">
    <citation type="submission" date="2024-09" db="EMBL/GenBank/DDBJ databases">
        <authorList>
            <person name="Lee S.D."/>
        </authorList>
    </citation>
    <scope>NUCLEOTIDE SEQUENCE [LARGE SCALE GENOMIC DNA]</scope>
    <source>
        <strain evidence="11 12">N1-3</strain>
    </source>
</reference>
<dbReference type="RefSeq" id="WP_380557338.1">
    <property type="nucleotide sequence ID" value="NZ_JBHEZY010000015.1"/>
</dbReference>
<dbReference type="InterPro" id="IPR013685">
    <property type="entry name" value="POTRA_FtsQ_type"/>
</dbReference>
<name>A0ABV6X969_9ACTN</name>
<comment type="caution">
    <text evidence="11">The sequence shown here is derived from an EMBL/GenBank/DDBJ whole genome shotgun (WGS) entry which is preliminary data.</text>
</comment>
<dbReference type="InterPro" id="IPR005548">
    <property type="entry name" value="Cell_div_FtsQ/DivIB_C"/>
</dbReference>
<evidence type="ECO:0000256" key="2">
    <source>
        <dbReference type="ARBA" id="ARBA00022475"/>
    </source>
</evidence>
<evidence type="ECO:0000259" key="10">
    <source>
        <dbReference type="PROSITE" id="PS51779"/>
    </source>
</evidence>
<evidence type="ECO:0000256" key="4">
    <source>
        <dbReference type="ARBA" id="ARBA00022692"/>
    </source>
</evidence>
<dbReference type="Proteomes" id="UP001592530">
    <property type="component" value="Unassembled WGS sequence"/>
</dbReference>
<feature type="compositionally biased region" description="Pro residues" evidence="8">
    <location>
        <begin position="1"/>
        <end position="11"/>
    </location>
</feature>
<dbReference type="InterPro" id="IPR050487">
    <property type="entry name" value="FtsQ_DivIB"/>
</dbReference>
<keyword evidence="6 9" id="KW-0472">Membrane</keyword>
<evidence type="ECO:0000256" key="1">
    <source>
        <dbReference type="ARBA" id="ARBA00004370"/>
    </source>
</evidence>
<proteinExistence type="predicted"/>
<evidence type="ECO:0000313" key="12">
    <source>
        <dbReference type="Proteomes" id="UP001592530"/>
    </source>
</evidence>
<feature type="transmembrane region" description="Helical" evidence="9">
    <location>
        <begin position="56"/>
        <end position="75"/>
    </location>
</feature>